<dbReference type="SMART" id="SM00827">
    <property type="entry name" value="PKS_AT"/>
    <property type="match status" value="2"/>
</dbReference>
<evidence type="ECO:0000256" key="8">
    <source>
        <dbReference type="ARBA" id="ARBA00023268"/>
    </source>
</evidence>
<keyword evidence="8" id="KW-0511">Multifunctional enzyme</keyword>
<dbReference type="InterPro" id="IPR049552">
    <property type="entry name" value="PKS_DH_N"/>
</dbReference>
<dbReference type="Pfam" id="PF22336">
    <property type="entry name" value="RhiE-like_linker"/>
    <property type="match status" value="1"/>
</dbReference>
<evidence type="ECO:0000256" key="9">
    <source>
        <dbReference type="ARBA" id="ARBA00023315"/>
    </source>
</evidence>
<dbReference type="InterPro" id="IPR057326">
    <property type="entry name" value="KR_dom"/>
</dbReference>
<evidence type="ECO:0000256" key="2">
    <source>
        <dbReference type="ARBA" id="ARBA00004792"/>
    </source>
</evidence>
<keyword evidence="5 14" id="KW-0808">Transferase</keyword>
<dbReference type="SUPFAM" id="SSF52151">
    <property type="entry name" value="FabD/lysophospholipase-like"/>
    <property type="match status" value="2"/>
</dbReference>
<dbReference type="InterPro" id="IPR036736">
    <property type="entry name" value="ACP-like_sf"/>
</dbReference>
<evidence type="ECO:0000313" key="15">
    <source>
        <dbReference type="Proteomes" id="UP001230654"/>
    </source>
</evidence>
<dbReference type="PROSITE" id="PS52019">
    <property type="entry name" value="PKS_MFAS_DH"/>
    <property type="match status" value="2"/>
</dbReference>
<keyword evidence="15" id="KW-1185">Reference proteome</keyword>
<dbReference type="Pfam" id="PF14765">
    <property type="entry name" value="PS-DH"/>
    <property type="match status" value="2"/>
</dbReference>
<keyword evidence="3" id="KW-0596">Phosphopantetheine</keyword>
<dbReference type="InterPro" id="IPR018201">
    <property type="entry name" value="Ketoacyl_synth_AS"/>
</dbReference>
<feature type="domain" description="Ketosynthase family 3 (KS3)" evidence="12">
    <location>
        <begin position="1810"/>
        <end position="2236"/>
    </location>
</feature>
<feature type="active site" description="Proton acceptor; for dehydratase activity" evidence="10">
    <location>
        <position position="2753"/>
    </location>
</feature>
<keyword evidence="4" id="KW-0597">Phosphoprotein</keyword>
<dbReference type="EMBL" id="JAUSWV010000002">
    <property type="protein sequence ID" value="MDQ0578397.1"/>
    <property type="molecule type" value="Genomic_DNA"/>
</dbReference>
<dbReference type="PROSITE" id="PS52004">
    <property type="entry name" value="KS3_2"/>
    <property type="match status" value="2"/>
</dbReference>
<evidence type="ECO:0000256" key="3">
    <source>
        <dbReference type="ARBA" id="ARBA00022450"/>
    </source>
</evidence>
<dbReference type="PANTHER" id="PTHR43775:SF51">
    <property type="entry name" value="INACTIVE PHENOLPHTHIOCEROL SYNTHESIS POLYKETIDE SYNTHASE TYPE I PKS1-RELATED"/>
    <property type="match status" value="1"/>
</dbReference>
<dbReference type="Pfam" id="PF02801">
    <property type="entry name" value="Ketoacyl-synt_C"/>
    <property type="match status" value="2"/>
</dbReference>
<dbReference type="InterPro" id="IPR016036">
    <property type="entry name" value="Malonyl_transacylase_ACP-bd"/>
</dbReference>
<dbReference type="Gene3D" id="3.40.366.10">
    <property type="entry name" value="Malonyl-Coenzyme A Acyl Carrier Protein, domain 2"/>
    <property type="match status" value="2"/>
</dbReference>
<evidence type="ECO:0000256" key="7">
    <source>
        <dbReference type="ARBA" id="ARBA00023194"/>
    </source>
</evidence>
<dbReference type="Pfam" id="PF00550">
    <property type="entry name" value="PP-binding"/>
    <property type="match status" value="2"/>
</dbReference>
<dbReference type="CDD" id="cd08956">
    <property type="entry name" value="KR_3_FAS_SDR_x"/>
    <property type="match status" value="2"/>
</dbReference>
<keyword evidence="9" id="KW-0012">Acyltransferase</keyword>
<keyword evidence="7" id="KW-0045">Antibiotic biosynthesis</keyword>
<proteinExistence type="predicted"/>
<feature type="domain" description="PKS/mFAS DH" evidence="13">
    <location>
        <begin position="943"/>
        <end position="1224"/>
    </location>
</feature>
<feature type="active site" description="Proton donor; for dehydratase activity" evidence="10">
    <location>
        <position position="2928"/>
    </location>
</feature>
<sequence>MTAPDEQIVNALRASLKENTRLQQENQRLSESSAEPIAIVSMACRYAGGIRTPEDLWRVVTDGIDVYTTFPEDRGWDLEGLYHPDPDNPGTTYVREGAFLHDAGRFDAAFFGISPREALAMDPQQRQLLEVSWEALERAGIDPHSVRGTDIGVFAGMVHQDYAPDLSGLEGFLSLERALGTAGGVASGRVAYTLGLEGPAVTVDTMCSSSMVAIHLAAQALRRGECSMALAGGATVMATPGGFVGFARQRGLAFDGRCKSYAACADGSSWAEGAGVILLERLSEARRNGHRVLAVIRGSALNQDGASNGLTAPNGPAQQRVIRKALESADLTTADIDMVEGHGTGTVLGDPIEAQALIATYGQDRSDDRPLWLGSVKSVIGHTQAASGVAAVINMVQALRHGVMPATRHVDAPTSQVDWTAGSVELLTEARAWPEAGRPRRAGVSSFGASGTNAHLILEQALEGEPAAETASGPSSAPAVDGVVPLVLSAATAASLTGQAERLLSFVETSGMVALADVAAALATGRATLAERAVVVADSPEEALAGLGALARGEAARAVAVGSASTPGGAGKVVLVFPGQGSQWTGMGRELLDSSPVFAERIAECAAVLERWVDWSLVDVLRGDAPAELLERVDVLQPASFAVMIGLAAVWSSVGVVPDAVVGHSQGEIAAACVSGALSLENAARIVAVRSQVIAARLAGRGGMASVALSEAEAVERLERWAGRIEVAAVNGPVSVVIAGDAEALDEAIDALEDQGVRVRRIAVDYASHTRHVEAVQEILSEAFADIRSQAPAVPFFSTVTGEWIREAGVLDGGYWYRNLRRQVRFGPAIADLLADGHTVFVESSAHPVLVQPISEIVVRAEADAVVTGSLRREDGGSRRLFTSMAELFVRGVHVDWSGVLAAGADAGRIDLPTYAFDHQHYWIQLTGTADDAASLGLSGTDHPLLGAVVPLPQSDGLVLTSRLSLRTHPWLADHAIAGAVVVPGTIYVDLAVRAGDEFGCGVLEELVIESPLVLPEQGGVRIQVAVSGAGPNGSRTVDVYSLREETSDEAGQGGWTRHATGLLSNAAWADRTTPAVDFAAWPPAGAQPVAIDDFYSDLAARGYAYGPAFQGLRGVWRRGDELFAEAVLPPEQRENADRFGIHPALLDAALHTNAFANPDDDRRVLPFAWNGLVLHALGASALRVRVAPSGPDALSFQAADETGDLVLTMDSLVSLPVTAEQLGDGAAGRESRDSLFRVEWTPLPAPEGAAAPASWAPLATVDDVTALAARETLPPVAVLTATTGDGEDPLGLTTRVVAVVQAWLAAAPALDAVPLVVVTRGAVPAGGDADVTDPAGAAVWGLVRAAQAENPDRIVLVDLDPAGSAGAGPVLGPVLATAEPLVAVRGTVLSVPRLVRAAAVETEPAVDADADADAGAGAEAKTGSGYAFAPGGTVLVTGGTGSLGVLVARHLVDAHGVRHLLLVSRRGPDAEGAAELAAGLGESGAVVTVSACDVADRDAVAALLAAVPAEHPLTGVVHLAGVLDDGVIGALTPERIERVFAPKVTAVRHLDELTRELAPQLASFTVFSSAAALLGSAGQGSYAAANSYLDALMAHRRAAGLPGVSMAWGLWQQAAGLTAHLSETDQARMSRGGVLPLTPAEALALLDTGLRAEHTLLVPIKLDLRSLRADAASGGTVPHLLRGLVRSGRRLARAGAGDGSDLLRRLAGLPEAEQEAVLLGIVQAEATAVLGFNAAELAQGTRGFSDIGFDSLTAVELRNRLSAATGIKLPATLIFDYPTPVALARYLREELGDDTAGATATPTVPAEPDEPIAIVGMACRLPGGVDDPDGLWRLVAEGRDGMVALPGDRGWDLDGLFDADPDKPGTTYIHKGGFLHNAAQFDAGFFSISPREALAMDPQQRLLLETSWEALERAGIDPLSARGDNIGVFSGVSIHDYVESLSNMPDELEGFVTTATAGSVASGRVSYVFGFEGPAVTVDTACSSSLVAIHLAAQSLRQGECSLALAGGVAVMGSPIGLRGMSRQRGLAADGRVKAFSAGADGTILSEGVGIVVLERLSEARRRGHRVLAVVRSSAVNQDGASNGLTAPNGPSQQRVIRKALANGGLAAADIDVVEAHGTGTELGDPIEAQALLATYGRDRDPERPLWLGSLKSNVGHTQAAAGASAVIKMVQALRHGIMPPTLNVTEPTPQVDWTAGAVELLTEARAWPEEGRPRRAGVSSFGISGTNAHLILEQAPEEQPAAPAASTAGMVPLVVSAASTASLAGQAARLASFLETAETSETAETAPLDAVAATLMTRRALLSERAVVVAGSRGEAVAGLEALARGESFAGVVTGGLSSAAVAGRTVLVFPGQGSQWVGMGRELLDSSPVFAERIAECAAALERWVDWPLVDVLRGDVPAALLERVDVVQPASFAVMVGLAAVWASVGVVPDAVVGHSQGEIAAACVAGALSLEDAAQVVAVRSQVIAGDLAGRGGMASVALPEAEVLERLARWADRIEVAAVNGPSSVVIAGDAEALDEALEVLAADGVRVRRVAVDYASHTRHVEAIEEILGEAFSDIRAQAPLVPFYSTVTGEWVKDAGVLGGGYWYRNLRSQVRFGPAIADLLGEGYSVFVESSAHPVLVQPVSEIVDEADDMVRSRVVVGGSLRREEGGLGRLLVSMAELFVQGVPLDWAGVLPASAAATQVDLPTYAFDHQHYWLRSTPAVDAVALGQAGADHPLLGAVVAVPETGGVLCTSRLSLRTHPWLADHAVSGVVLVPGTGLVELAVRAGDEVGCGVVEELVIEAPLVVPEQGGVRVQVAVGGLEGNGARAVTVYSASEDTAGDHDSDVWTRHATGRLGADLGGGMGMAGFDVSVWPPAGAERVPLDVAGFYEEMFDRGYAFGPAFRGLRAVWRRGEEVFAEVVLPDEQRDNAVRFGIHPALFDAALHARGLVRPDEVADGAGGSRTVLPFSWNDVALYAAGASALRVRLVSSGPDVLSLQAADETGEPVLTMDSLVFREVSAERLGAVAGAAGDDGSLFRVEWAELPVPAPIPELVPSWAAVATADDVAALAVDAPAVAVLEACGEGADDADEVLALTGRALGVLQAWLVAPAFESGKLVVVTKGAVPAGGDADVTDPSGAAVWGLVRAAQAENPDRIVLVDLDPAGSAGAGPVLGPVLATAEPLVAVRGTVLSVPRLVRAAAVETEPAVDADADADAGAGAEGKTGSGYAFAPGGTVLVTGGTGSLGVLVARHLVAEHGVRHLLLVSRRGPDAEGAAELAAGLGESGAVVTVSACDVADRDAVAALLAAVPAEHPLTGVVHLAGVLDDGVIGALTPERIERVFAPKVTAVRHLDELTRELAPQLASFTVFSSAAALLGSAGQGSYAAANSYLDALMAHRRAAGLPGVSMAWGLWQQTTGLTAHLSETDQARMSRSGVLPLTPAEGMELFDAALRVPAALVVPIKLDLRRLRADAVASGGLPGLLGGLVQGGRRRARAGERQAGAGDSGGGLAARLAGLTPQEQEALLLDFVRGHVAMVLGHAGIAQVGAETAFKDAGFDSLTSVELRNRLRGATGLKLAATIVFDYPNPLALARHLHRELGITTQSVAGTHPLLAELSRLDATLAETLADDSVRAQVTARLQGLLASWSLANGTPPAEEELDFDAASDDELFDLIDTEFGN</sequence>
<dbReference type="Pfam" id="PF00109">
    <property type="entry name" value="ketoacyl-synt"/>
    <property type="match status" value="2"/>
</dbReference>
<dbReference type="InterPro" id="IPR015083">
    <property type="entry name" value="NorB/c/GfsB-D-like_docking"/>
</dbReference>
<feature type="active site" description="Proton donor; for dehydratase activity" evidence="10">
    <location>
        <position position="1148"/>
    </location>
</feature>
<dbReference type="PROSITE" id="PS50075">
    <property type="entry name" value="CARRIER"/>
    <property type="match status" value="2"/>
</dbReference>
<dbReference type="InterPro" id="IPR049900">
    <property type="entry name" value="PKS_mFAS_DH"/>
</dbReference>
<evidence type="ECO:0000256" key="6">
    <source>
        <dbReference type="ARBA" id="ARBA00022737"/>
    </source>
</evidence>
<dbReference type="SMART" id="SM00825">
    <property type="entry name" value="PKS_KS"/>
    <property type="match status" value="2"/>
</dbReference>
<evidence type="ECO:0000259" key="12">
    <source>
        <dbReference type="PROSITE" id="PS52004"/>
    </source>
</evidence>
<dbReference type="SMART" id="SM00823">
    <property type="entry name" value="PKS_PP"/>
    <property type="match status" value="2"/>
</dbReference>
<dbReference type="InterPro" id="IPR006162">
    <property type="entry name" value="Ppantetheine_attach_site"/>
</dbReference>
<reference evidence="14 15" key="1">
    <citation type="submission" date="2023-07" db="EMBL/GenBank/DDBJ databases">
        <title>Comparative genomics of wheat-associated soil bacteria to identify genetic determinants of phenazine resistance.</title>
        <authorList>
            <person name="Mouncey N."/>
        </authorList>
    </citation>
    <scope>NUCLEOTIDE SEQUENCE [LARGE SCALE GENOMIC DNA]</scope>
    <source>
        <strain evidence="14 15">B2I6</strain>
    </source>
</reference>
<dbReference type="InterPro" id="IPR014031">
    <property type="entry name" value="Ketoacyl_synth_C"/>
</dbReference>
<feature type="region of interest" description="N-terminal hotdog fold" evidence="10">
    <location>
        <begin position="2721"/>
        <end position="2849"/>
    </location>
</feature>
<dbReference type="InterPro" id="IPR054514">
    <property type="entry name" value="RhiE-like_linker"/>
</dbReference>
<dbReference type="InterPro" id="IPR009081">
    <property type="entry name" value="PP-bd_ACP"/>
</dbReference>
<dbReference type="SUPFAM" id="SSF47336">
    <property type="entry name" value="ACP-like"/>
    <property type="match status" value="2"/>
</dbReference>
<dbReference type="InterPro" id="IPR020806">
    <property type="entry name" value="PKS_PP-bd"/>
</dbReference>
<dbReference type="CDD" id="cd00833">
    <property type="entry name" value="PKS"/>
    <property type="match status" value="2"/>
</dbReference>
<name>A0ABU0NIE3_STRRH</name>
<feature type="region of interest" description="N-terminal hotdog fold" evidence="10">
    <location>
        <begin position="943"/>
        <end position="1071"/>
    </location>
</feature>
<dbReference type="SMART" id="SM01294">
    <property type="entry name" value="PKS_PP_betabranch"/>
    <property type="match status" value="2"/>
</dbReference>
<feature type="domain" description="PKS/mFAS DH" evidence="13">
    <location>
        <begin position="2721"/>
        <end position="3011"/>
    </location>
</feature>
<dbReference type="InterPro" id="IPR032821">
    <property type="entry name" value="PKS_assoc"/>
</dbReference>
<feature type="domain" description="Ketosynthase family 3 (KS3)" evidence="12">
    <location>
        <begin position="34"/>
        <end position="460"/>
    </location>
</feature>
<protein>
    <submittedName>
        <fullName evidence="14">Acyl transferase domain-containing protein/short-subunit dehydrogenase/acyl carrier protein</fullName>
    </submittedName>
</protein>
<feature type="region of interest" description="C-terminal hotdog fold" evidence="10">
    <location>
        <begin position="1087"/>
        <end position="1224"/>
    </location>
</feature>
<dbReference type="InterPro" id="IPR042104">
    <property type="entry name" value="PKS_dehydratase_sf"/>
</dbReference>
<evidence type="ECO:0000259" key="13">
    <source>
        <dbReference type="PROSITE" id="PS52019"/>
    </source>
</evidence>
<dbReference type="RefSeq" id="WP_307161030.1">
    <property type="nucleotide sequence ID" value="NZ_JAUSWV010000002.1"/>
</dbReference>
<dbReference type="PROSITE" id="PS00606">
    <property type="entry name" value="KS3_1"/>
    <property type="match status" value="1"/>
</dbReference>
<dbReference type="InterPro" id="IPR036291">
    <property type="entry name" value="NAD(P)-bd_dom_sf"/>
</dbReference>
<feature type="region of interest" description="C-terminal hotdog fold" evidence="10">
    <location>
        <begin position="2865"/>
        <end position="3011"/>
    </location>
</feature>
<evidence type="ECO:0000256" key="10">
    <source>
        <dbReference type="PROSITE-ProRule" id="PRU01363"/>
    </source>
</evidence>
<dbReference type="InterPro" id="IPR049551">
    <property type="entry name" value="PKS_DH_C"/>
</dbReference>
<accession>A0ABU0NIE3</accession>
<organism evidence="14 15">
    <name type="scientific">Streptomyces rishiriensis</name>
    <dbReference type="NCBI Taxonomy" id="68264"/>
    <lineage>
        <taxon>Bacteria</taxon>
        <taxon>Bacillati</taxon>
        <taxon>Actinomycetota</taxon>
        <taxon>Actinomycetes</taxon>
        <taxon>Kitasatosporales</taxon>
        <taxon>Streptomycetaceae</taxon>
        <taxon>Streptomyces</taxon>
    </lineage>
</organism>
<dbReference type="InterPro" id="IPR050091">
    <property type="entry name" value="PKS_NRPS_Biosynth_Enz"/>
</dbReference>
<gene>
    <name evidence="14" type="ORF">QF030_000575</name>
</gene>
<dbReference type="SUPFAM" id="SSF55048">
    <property type="entry name" value="Probable ACP-binding domain of malonyl-CoA ACP transacylase"/>
    <property type="match status" value="2"/>
</dbReference>
<comment type="cofactor">
    <cofactor evidence="1">
        <name>pantetheine 4'-phosphate</name>
        <dbReference type="ChEBI" id="CHEBI:47942"/>
    </cofactor>
</comment>
<dbReference type="Pfam" id="PF08659">
    <property type="entry name" value="KR"/>
    <property type="match status" value="2"/>
</dbReference>
<feature type="domain" description="Carrier" evidence="11">
    <location>
        <begin position="1717"/>
        <end position="1792"/>
    </location>
</feature>
<evidence type="ECO:0000256" key="4">
    <source>
        <dbReference type="ARBA" id="ARBA00022553"/>
    </source>
</evidence>
<dbReference type="InterPro" id="IPR020807">
    <property type="entry name" value="PKS_DH"/>
</dbReference>
<dbReference type="SUPFAM" id="SSF51735">
    <property type="entry name" value="NAD(P)-binding Rossmann-fold domains"/>
    <property type="match status" value="4"/>
</dbReference>
<dbReference type="Gene3D" id="3.40.50.720">
    <property type="entry name" value="NAD(P)-binding Rossmann-like Domain"/>
    <property type="match status" value="2"/>
</dbReference>
<keyword evidence="6" id="KW-0677">Repeat</keyword>
<dbReference type="Pfam" id="PF22953">
    <property type="entry name" value="SpnB_Rossmann"/>
    <property type="match status" value="2"/>
</dbReference>
<dbReference type="SMART" id="SM00826">
    <property type="entry name" value="PKS_DH"/>
    <property type="match status" value="2"/>
</dbReference>
<feature type="domain" description="Carrier" evidence="11">
    <location>
        <begin position="3511"/>
        <end position="3586"/>
    </location>
</feature>
<dbReference type="Pfam" id="PF00698">
    <property type="entry name" value="Acyl_transf_1"/>
    <property type="match status" value="2"/>
</dbReference>
<dbReference type="Proteomes" id="UP001230654">
    <property type="component" value="Unassembled WGS sequence"/>
</dbReference>
<evidence type="ECO:0000256" key="1">
    <source>
        <dbReference type="ARBA" id="ARBA00001957"/>
    </source>
</evidence>
<dbReference type="InterPro" id="IPR014043">
    <property type="entry name" value="Acyl_transferase_dom"/>
</dbReference>
<dbReference type="Pfam" id="PF21089">
    <property type="entry name" value="PKS_DH_N"/>
    <property type="match status" value="2"/>
</dbReference>
<dbReference type="PANTHER" id="PTHR43775">
    <property type="entry name" value="FATTY ACID SYNTHASE"/>
    <property type="match status" value="1"/>
</dbReference>
<dbReference type="InterPro" id="IPR055123">
    <property type="entry name" value="SpnB-like_Rossmann"/>
</dbReference>
<dbReference type="Pfam" id="PF08990">
    <property type="entry name" value="Docking"/>
    <property type="match status" value="1"/>
</dbReference>
<dbReference type="GO" id="GO:0016740">
    <property type="term" value="F:transferase activity"/>
    <property type="evidence" value="ECO:0007669"/>
    <property type="project" value="UniProtKB-KW"/>
</dbReference>
<dbReference type="Pfam" id="PF16197">
    <property type="entry name" value="KAsynt_C_assoc"/>
    <property type="match status" value="1"/>
</dbReference>
<feature type="active site" description="Proton acceptor; for dehydratase activity" evidence="10">
    <location>
        <position position="975"/>
    </location>
</feature>
<dbReference type="InterPro" id="IPR020841">
    <property type="entry name" value="PKS_Beta-ketoAc_synthase_dom"/>
</dbReference>
<dbReference type="InterPro" id="IPR016035">
    <property type="entry name" value="Acyl_Trfase/lysoPLipase"/>
</dbReference>
<dbReference type="InterPro" id="IPR016039">
    <property type="entry name" value="Thiolase-like"/>
</dbReference>
<dbReference type="InterPro" id="IPR001227">
    <property type="entry name" value="Ac_transferase_dom_sf"/>
</dbReference>
<dbReference type="Gene3D" id="1.10.1200.10">
    <property type="entry name" value="ACP-like"/>
    <property type="match status" value="2"/>
</dbReference>
<comment type="pathway">
    <text evidence="2">Antibiotic biosynthesis.</text>
</comment>
<dbReference type="Gene3D" id="3.10.129.110">
    <property type="entry name" value="Polyketide synthase dehydratase"/>
    <property type="match status" value="2"/>
</dbReference>
<evidence type="ECO:0000313" key="14">
    <source>
        <dbReference type="EMBL" id="MDQ0578397.1"/>
    </source>
</evidence>
<dbReference type="SMART" id="SM00822">
    <property type="entry name" value="PKS_KR"/>
    <property type="match status" value="2"/>
</dbReference>
<dbReference type="InterPro" id="IPR013968">
    <property type="entry name" value="PKS_KR"/>
</dbReference>
<dbReference type="Gene3D" id="3.30.70.3290">
    <property type="match status" value="2"/>
</dbReference>
<dbReference type="SUPFAM" id="SSF53901">
    <property type="entry name" value="Thiolase-like"/>
    <property type="match status" value="2"/>
</dbReference>
<dbReference type="Gene3D" id="3.40.47.10">
    <property type="match status" value="2"/>
</dbReference>
<evidence type="ECO:0000259" key="11">
    <source>
        <dbReference type="PROSITE" id="PS50075"/>
    </source>
</evidence>
<dbReference type="PROSITE" id="PS00012">
    <property type="entry name" value="PHOSPHOPANTETHEINE"/>
    <property type="match status" value="2"/>
</dbReference>
<evidence type="ECO:0000256" key="5">
    <source>
        <dbReference type="ARBA" id="ARBA00022679"/>
    </source>
</evidence>
<comment type="caution">
    <text evidence="14">The sequence shown here is derived from an EMBL/GenBank/DDBJ whole genome shotgun (WGS) entry which is preliminary data.</text>
</comment>
<dbReference type="InterPro" id="IPR014030">
    <property type="entry name" value="Ketoacyl_synth_N"/>
</dbReference>